<gene>
    <name evidence="2" type="ORF">H9981_07710</name>
</gene>
<keyword evidence="1" id="KW-1133">Transmembrane helix</keyword>
<proteinExistence type="predicted"/>
<keyword evidence="1" id="KW-0472">Membrane</keyword>
<feature type="transmembrane region" description="Helical" evidence="1">
    <location>
        <begin position="263"/>
        <end position="281"/>
    </location>
</feature>
<comment type="caution">
    <text evidence="2">The sequence shown here is derived from an EMBL/GenBank/DDBJ whole genome shotgun (WGS) entry which is preliminary data.</text>
</comment>
<dbReference type="AlphaFoldDB" id="A0A9D2ATT5"/>
<dbReference type="InterPro" id="IPR022385">
    <property type="entry name" value="Rhs_assc_core"/>
</dbReference>
<reference evidence="2" key="2">
    <citation type="submission" date="2021-04" db="EMBL/GenBank/DDBJ databases">
        <authorList>
            <person name="Gilroy R."/>
        </authorList>
    </citation>
    <scope>NUCLEOTIDE SEQUENCE</scope>
    <source>
        <strain evidence="2">ChiSjej5B23-15282</strain>
    </source>
</reference>
<accession>A0A9D2ATT5</accession>
<dbReference type="InterPro" id="IPR046690">
    <property type="entry name" value="DUF6560"/>
</dbReference>
<dbReference type="Gene3D" id="2.180.10.10">
    <property type="entry name" value="RHS repeat-associated core"/>
    <property type="match status" value="1"/>
</dbReference>
<dbReference type="PANTHER" id="PTHR32305">
    <property type="match status" value="1"/>
</dbReference>
<dbReference type="Pfam" id="PF20197">
    <property type="entry name" value="DUF6560"/>
    <property type="match status" value="1"/>
</dbReference>
<evidence type="ECO:0000313" key="2">
    <source>
        <dbReference type="EMBL" id="HIX48879.1"/>
    </source>
</evidence>
<protein>
    <submittedName>
        <fullName evidence="2">RHS repeat-associated core domain-containing protein</fullName>
    </submittedName>
</protein>
<sequence length="381" mass="42746">MCRALNRLEEAVDQAEKAAKYQYNGLGHRGGKLEGSPIRIEDDTGRTRESYGYGAFGEDLYGNQGEMQPFGYTGYQMDAVAGTYYAQAREYRAERGRFNSQDIIGGFIQFPDTLNRYAYCWNAPIDYVDNDGEFPTIAIGALIGGVVGGIGSIISDVAKGKKINWGISIRCFFRENIHVCSCDVYRIVGGTEMAFLRAIIVAFIVTGVLDLITKRTSKKTDSIDKFVVRAPIDFAALGAIGMVVVIGILIFCEIDGTVIPELVMVIFFMVGIFPGFLLMIAPIKGVWDVIVDDDDITVVKAFVYRRHWKFSKITYGKMKRGGMKVYVEGRTRKAFFVDAMCEHFSNFMERMEKEGKEVIYPEGMEPYTEEEMDAEEEQAED</sequence>
<feature type="transmembrane region" description="Helical" evidence="1">
    <location>
        <begin position="194"/>
        <end position="213"/>
    </location>
</feature>
<feature type="transmembrane region" description="Helical" evidence="1">
    <location>
        <begin position="234"/>
        <end position="251"/>
    </location>
</feature>
<evidence type="ECO:0000313" key="3">
    <source>
        <dbReference type="Proteomes" id="UP000824243"/>
    </source>
</evidence>
<dbReference type="Proteomes" id="UP000824243">
    <property type="component" value="Unassembled WGS sequence"/>
</dbReference>
<keyword evidence="1" id="KW-0812">Transmembrane</keyword>
<reference evidence="2" key="1">
    <citation type="journal article" date="2021" name="PeerJ">
        <title>Extensive microbial diversity within the chicken gut microbiome revealed by metagenomics and culture.</title>
        <authorList>
            <person name="Gilroy R."/>
            <person name="Ravi A."/>
            <person name="Getino M."/>
            <person name="Pursley I."/>
            <person name="Horton D.L."/>
            <person name="Alikhan N.F."/>
            <person name="Baker D."/>
            <person name="Gharbi K."/>
            <person name="Hall N."/>
            <person name="Watson M."/>
            <person name="Adriaenssens E.M."/>
            <person name="Foster-Nyarko E."/>
            <person name="Jarju S."/>
            <person name="Secka A."/>
            <person name="Antonio M."/>
            <person name="Oren A."/>
            <person name="Chaudhuri R.R."/>
            <person name="La Ragione R."/>
            <person name="Hildebrand F."/>
            <person name="Pallen M.J."/>
        </authorList>
    </citation>
    <scope>NUCLEOTIDE SEQUENCE</scope>
    <source>
        <strain evidence="2">ChiSjej5B23-15282</strain>
    </source>
</reference>
<dbReference type="NCBIfam" id="TIGR03696">
    <property type="entry name" value="Rhs_assc_core"/>
    <property type="match status" value="1"/>
</dbReference>
<evidence type="ECO:0000256" key="1">
    <source>
        <dbReference type="SAM" id="Phobius"/>
    </source>
</evidence>
<dbReference type="PANTHER" id="PTHR32305:SF15">
    <property type="entry name" value="PROTEIN RHSA-RELATED"/>
    <property type="match status" value="1"/>
</dbReference>
<dbReference type="EMBL" id="DXFA01000136">
    <property type="protein sequence ID" value="HIX48879.1"/>
    <property type="molecule type" value="Genomic_DNA"/>
</dbReference>
<name>A0A9D2ATT5_9FIRM</name>
<organism evidence="2 3">
    <name type="scientific">Candidatus Mediterraneibacter caccavium</name>
    <dbReference type="NCBI Taxonomy" id="2838661"/>
    <lineage>
        <taxon>Bacteria</taxon>
        <taxon>Bacillati</taxon>
        <taxon>Bacillota</taxon>
        <taxon>Clostridia</taxon>
        <taxon>Lachnospirales</taxon>
        <taxon>Lachnospiraceae</taxon>
        <taxon>Mediterraneibacter</taxon>
    </lineage>
</organism>
<dbReference type="InterPro" id="IPR050708">
    <property type="entry name" value="T6SS_VgrG/RHS"/>
</dbReference>